<proteinExistence type="predicted"/>
<sequence length="108" mass="12174">MKIIMDRGYCDAALPFCARCSAAFFQKPLGTDRPCIVDIVDDGNDELLHFEVRTDGRTLEFDLTQELQEGLAVEGWEFLANFDPALFRRGAAERWRALRELPAQHGAG</sequence>
<organism evidence="1">
    <name type="scientific">Caldilinea aerophila</name>
    <dbReference type="NCBI Taxonomy" id="133453"/>
    <lineage>
        <taxon>Bacteria</taxon>
        <taxon>Bacillati</taxon>
        <taxon>Chloroflexota</taxon>
        <taxon>Caldilineae</taxon>
        <taxon>Caldilineales</taxon>
        <taxon>Caldilineaceae</taxon>
        <taxon>Caldilinea</taxon>
    </lineage>
</organism>
<evidence type="ECO:0000313" key="1">
    <source>
        <dbReference type="EMBL" id="HDX31503.1"/>
    </source>
</evidence>
<name>A0A7C1JAK2_9CHLR</name>
<reference evidence="1" key="1">
    <citation type="journal article" date="2020" name="mSystems">
        <title>Genome- and Community-Level Interaction Insights into Carbon Utilization and Element Cycling Functions of Hydrothermarchaeota in Hydrothermal Sediment.</title>
        <authorList>
            <person name="Zhou Z."/>
            <person name="Liu Y."/>
            <person name="Xu W."/>
            <person name="Pan J."/>
            <person name="Luo Z.H."/>
            <person name="Li M."/>
        </authorList>
    </citation>
    <scope>NUCLEOTIDE SEQUENCE [LARGE SCALE GENOMIC DNA]</scope>
    <source>
        <strain evidence="1">SpSt-289</strain>
    </source>
</reference>
<accession>A0A7C1JAK2</accession>
<dbReference type="EMBL" id="DSMG01000084">
    <property type="protein sequence ID" value="HDX31503.1"/>
    <property type="molecule type" value="Genomic_DNA"/>
</dbReference>
<gene>
    <name evidence="1" type="ORF">ENQ20_08405</name>
</gene>
<dbReference type="AlphaFoldDB" id="A0A7C1JAK2"/>
<protein>
    <submittedName>
        <fullName evidence="1">Uncharacterized protein</fullName>
    </submittedName>
</protein>
<comment type="caution">
    <text evidence="1">The sequence shown here is derived from an EMBL/GenBank/DDBJ whole genome shotgun (WGS) entry which is preliminary data.</text>
</comment>